<accession>A0AAE3H347</accession>
<evidence type="ECO:0000256" key="1">
    <source>
        <dbReference type="SAM" id="Phobius"/>
    </source>
</evidence>
<keyword evidence="3" id="KW-1185">Reference proteome</keyword>
<dbReference type="AlphaFoldDB" id="A0AAE3H347"/>
<evidence type="ECO:0000313" key="3">
    <source>
        <dbReference type="Proteomes" id="UP001204144"/>
    </source>
</evidence>
<dbReference type="Proteomes" id="UP001204144">
    <property type="component" value="Unassembled WGS sequence"/>
</dbReference>
<keyword evidence="1" id="KW-0472">Membrane</keyword>
<feature type="transmembrane region" description="Helical" evidence="1">
    <location>
        <begin position="16"/>
        <end position="39"/>
    </location>
</feature>
<comment type="caution">
    <text evidence="2">The sequence shown here is derived from an EMBL/GenBank/DDBJ whole genome shotgun (WGS) entry which is preliminary data.</text>
</comment>
<name>A0AAE3H347_9BACT</name>
<keyword evidence="1" id="KW-0812">Transmembrane</keyword>
<reference evidence="2 3" key="1">
    <citation type="submission" date="2018-11" db="EMBL/GenBank/DDBJ databases">
        <title>Novel bacteria species description.</title>
        <authorList>
            <person name="Han J.-H."/>
        </authorList>
    </citation>
    <scope>NUCLEOTIDE SEQUENCE [LARGE SCALE GENOMIC DNA]</scope>
    <source>
        <strain evidence="2 3">KCTC23259</strain>
    </source>
</reference>
<sequence length="187" mass="22412">MFLKRNRNKDFPTSKVIWVSLVFSIFLFKNFFSPLIYTFKLYEVRYEVKEMLFKKIPKESLISIEKPLGFDNREFEYEGVMYDVVEVKIEKDKKILFCFADIKETELGLNFEKNLDFLWSKNPVRKDVSSKLVDFFKSILSYHKLPKFYIFSLKINKVEFLSIITNTIEEHFSIHLPPPEHSKILLV</sequence>
<organism evidence="2 3">
    <name type="scientific">Lacihabitans soyangensis</name>
    <dbReference type="NCBI Taxonomy" id="869394"/>
    <lineage>
        <taxon>Bacteria</taxon>
        <taxon>Pseudomonadati</taxon>
        <taxon>Bacteroidota</taxon>
        <taxon>Cytophagia</taxon>
        <taxon>Cytophagales</taxon>
        <taxon>Leadbetterellaceae</taxon>
        <taxon>Lacihabitans</taxon>
    </lineage>
</organism>
<dbReference type="EMBL" id="RJUF01000054">
    <property type="protein sequence ID" value="MCP9764038.1"/>
    <property type="molecule type" value="Genomic_DNA"/>
</dbReference>
<evidence type="ECO:0000313" key="2">
    <source>
        <dbReference type="EMBL" id="MCP9764038.1"/>
    </source>
</evidence>
<keyword evidence="1" id="KW-1133">Transmembrane helix</keyword>
<protein>
    <submittedName>
        <fullName evidence="2">Uncharacterized protein</fullName>
    </submittedName>
</protein>
<gene>
    <name evidence="2" type="ORF">EGI31_13865</name>
</gene>
<proteinExistence type="predicted"/>